<evidence type="ECO:0000256" key="14">
    <source>
        <dbReference type="ARBA" id="ARBA00023098"/>
    </source>
</evidence>
<comment type="caution">
    <text evidence="25">The sequence shown here is derived from an EMBL/GenBank/DDBJ whole genome shotgun (WGS) entry which is preliminary data.</text>
</comment>
<evidence type="ECO:0000256" key="6">
    <source>
        <dbReference type="ARBA" id="ARBA00012487"/>
    </source>
</evidence>
<evidence type="ECO:0000256" key="17">
    <source>
        <dbReference type="ARBA" id="ARBA00023264"/>
    </source>
</evidence>
<evidence type="ECO:0000256" key="20">
    <source>
        <dbReference type="ARBA" id="ARBA00032253"/>
    </source>
</evidence>
<gene>
    <name evidence="25" type="ORF">GR183_06985</name>
</gene>
<sequence>MTVSVGVWPIAAAVGLALSIGVLLLAVLSLIPKTAGVSRSLWPTLLTEIVILAVGAVPLLVGGPVLLLFLVALSARVFYEVAIVGARRCGYAAENAGFKSRAAGASLLIGAGTAASGYLLSYPQAVSLCTLMAIPLAIGHAIGRRQMSGLAVTAAESLFFPGLFLMLFAAAASDPSLRGVLLLAFLLVETYDSYALLGGKLAGKRKAFPNLSPNKTVEGLAFGALALAATAIIGGYMLVDADPFAMLGLSVLIAFFSVAGDLAASRLKRLAGVKDYPPVMPRQGGVFDIADAWIMTGPVVVGAAVWLAVL</sequence>
<evidence type="ECO:0000256" key="18">
    <source>
        <dbReference type="ARBA" id="ARBA00029893"/>
    </source>
</evidence>
<keyword evidence="26" id="KW-1185">Reference proteome</keyword>
<proteinExistence type="inferred from homology"/>
<dbReference type="GO" id="GO:0016024">
    <property type="term" value="P:CDP-diacylglycerol biosynthetic process"/>
    <property type="evidence" value="ECO:0007669"/>
    <property type="project" value="TreeGrafter"/>
</dbReference>
<feature type="transmembrane region" description="Helical" evidence="24">
    <location>
        <begin position="6"/>
        <end position="28"/>
    </location>
</feature>
<dbReference type="EC" id="2.7.7.41" evidence="6"/>
<evidence type="ECO:0000313" key="26">
    <source>
        <dbReference type="Proteomes" id="UP000433101"/>
    </source>
</evidence>
<comment type="similarity">
    <text evidence="5">Belongs to the CDS family.</text>
</comment>
<keyword evidence="15 24" id="KW-0472">Membrane</keyword>
<evidence type="ECO:0000256" key="16">
    <source>
        <dbReference type="ARBA" id="ARBA00023209"/>
    </source>
</evidence>
<evidence type="ECO:0000256" key="22">
    <source>
        <dbReference type="ARBA" id="ARBA00032743"/>
    </source>
</evidence>
<keyword evidence="10" id="KW-0808">Transferase</keyword>
<dbReference type="EMBL" id="WUMV01000003">
    <property type="protein sequence ID" value="MXN64644.1"/>
    <property type="molecule type" value="Genomic_DNA"/>
</dbReference>
<name>A0A7X3LT60_9HYPH</name>
<evidence type="ECO:0000256" key="1">
    <source>
        <dbReference type="ARBA" id="ARBA00001698"/>
    </source>
</evidence>
<keyword evidence="9" id="KW-0444">Lipid biosynthesis</keyword>
<dbReference type="RefSeq" id="WP_160774906.1">
    <property type="nucleotide sequence ID" value="NZ_WUMV01000003.1"/>
</dbReference>
<keyword evidence="17" id="KW-1208">Phospholipid metabolism</keyword>
<dbReference type="GO" id="GO:0004605">
    <property type="term" value="F:phosphatidate cytidylyltransferase activity"/>
    <property type="evidence" value="ECO:0007669"/>
    <property type="project" value="UniProtKB-EC"/>
</dbReference>
<comment type="pathway">
    <text evidence="3">Phospholipid metabolism; CDP-diacylglycerol biosynthesis; CDP-diacylglycerol from sn-glycerol 3-phosphate: step 3/3.</text>
</comment>
<keyword evidence="8" id="KW-1003">Cell membrane</keyword>
<feature type="transmembrane region" description="Helical" evidence="24">
    <location>
        <begin position="217"/>
        <end position="238"/>
    </location>
</feature>
<feature type="transmembrane region" description="Helical" evidence="24">
    <location>
        <begin position="98"/>
        <end position="119"/>
    </location>
</feature>
<dbReference type="AlphaFoldDB" id="A0A7X3LT60"/>
<keyword evidence="16" id="KW-0594">Phospholipid biosynthesis</keyword>
<evidence type="ECO:0000256" key="5">
    <source>
        <dbReference type="ARBA" id="ARBA00010185"/>
    </source>
</evidence>
<feature type="transmembrane region" description="Helical" evidence="24">
    <location>
        <begin position="285"/>
        <end position="309"/>
    </location>
</feature>
<keyword evidence="13 24" id="KW-1133">Transmembrane helix</keyword>
<feature type="transmembrane region" description="Helical" evidence="24">
    <location>
        <begin position="244"/>
        <end position="264"/>
    </location>
</feature>
<evidence type="ECO:0000256" key="4">
    <source>
        <dbReference type="ARBA" id="ARBA00005189"/>
    </source>
</evidence>
<feature type="transmembrane region" description="Helical" evidence="24">
    <location>
        <begin position="125"/>
        <end position="143"/>
    </location>
</feature>
<evidence type="ECO:0000256" key="7">
    <source>
        <dbReference type="ARBA" id="ARBA00019373"/>
    </source>
</evidence>
<evidence type="ECO:0000256" key="2">
    <source>
        <dbReference type="ARBA" id="ARBA00004651"/>
    </source>
</evidence>
<dbReference type="Proteomes" id="UP000433101">
    <property type="component" value="Unassembled WGS sequence"/>
</dbReference>
<evidence type="ECO:0000256" key="15">
    <source>
        <dbReference type="ARBA" id="ARBA00023136"/>
    </source>
</evidence>
<evidence type="ECO:0000256" key="24">
    <source>
        <dbReference type="SAM" id="Phobius"/>
    </source>
</evidence>
<evidence type="ECO:0000256" key="12">
    <source>
        <dbReference type="ARBA" id="ARBA00022695"/>
    </source>
</evidence>
<dbReference type="PANTHER" id="PTHR46382">
    <property type="entry name" value="PHOSPHATIDATE CYTIDYLYLTRANSFERASE"/>
    <property type="match status" value="1"/>
</dbReference>
<feature type="transmembrane region" description="Helical" evidence="24">
    <location>
        <begin position="177"/>
        <end position="197"/>
    </location>
</feature>
<protein>
    <recommendedName>
        <fullName evidence="7">Phosphatidate cytidylyltransferase</fullName>
        <ecNumber evidence="6">2.7.7.41</ecNumber>
    </recommendedName>
    <alternativeName>
        <fullName evidence="20">CDP-DAG synthase</fullName>
    </alternativeName>
    <alternativeName>
        <fullName evidence="22">CDP-DG synthase</fullName>
    </alternativeName>
    <alternativeName>
        <fullName evidence="18">CDP-diacylglycerol synthase</fullName>
    </alternativeName>
    <alternativeName>
        <fullName evidence="21">CDP-diglyceride pyrophosphorylase</fullName>
    </alternativeName>
    <alternativeName>
        <fullName evidence="23">CDP-diglyceride synthase</fullName>
    </alternativeName>
    <alternativeName>
        <fullName evidence="19">CTP:phosphatidate cytidylyltransferase</fullName>
    </alternativeName>
</protein>
<dbReference type="Pfam" id="PF01148">
    <property type="entry name" value="CTP_transf_1"/>
    <property type="match status" value="1"/>
</dbReference>
<evidence type="ECO:0000313" key="25">
    <source>
        <dbReference type="EMBL" id="MXN64644.1"/>
    </source>
</evidence>
<evidence type="ECO:0000256" key="9">
    <source>
        <dbReference type="ARBA" id="ARBA00022516"/>
    </source>
</evidence>
<dbReference type="PANTHER" id="PTHR46382:SF1">
    <property type="entry name" value="PHOSPHATIDATE CYTIDYLYLTRANSFERASE"/>
    <property type="match status" value="1"/>
</dbReference>
<evidence type="ECO:0000256" key="13">
    <source>
        <dbReference type="ARBA" id="ARBA00022989"/>
    </source>
</evidence>
<comment type="subcellular location">
    <subcellularLocation>
        <location evidence="2">Cell membrane</location>
        <topology evidence="2">Multi-pass membrane protein</topology>
    </subcellularLocation>
</comment>
<feature type="transmembrane region" description="Helical" evidence="24">
    <location>
        <begin position="40"/>
        <end position="60"/>
    </location>
</feature>
<feature type="transmembrane region" description="Helical" evidence="24">
    <location>
        <begin position="150"/>
        <end position="171"/>
    </location>
</feature>
<evidence type="ECO:0000256" key="23">
    <source>
        <dbReference type="ARBA" id="ARBA00033406"/>
    </source>
</evidence>
<keyword evidence="11 24" id="KW-0812">Transmembrane</keyword>
<evidence type="ECO:0000256" key="19">
    <source>
        <dbReference type="ARBA" id="ARBA00031825"/>
    </source>
</evidence>
<evidence type="ECO:0000256" key="10">
    <source>
        <dbReference type="ARBA" id="ARBA00022679"/>
    </source>
</evidence>
<comment type="catalytic activity">
    <reaction evidence="1">
        <text>a 1,2-diacyl-sn-glycero-3-phosphate + CTP + H(+) = a CDP-1,2-diacyl-sn-glycerol + diphosphate</text>
        <dbReference type="Rhea" id="RHEA:16229"/>
        <dbReference type="ChEBI" id="CHEBI:15378"/>
        <dbReference type="ChEBI" id="CHEBI:33019"/>
        <dbReference type="ChEBI" id="CHEBI:37563"/>
        <dbReference type="ChEBI" id="CHEBI:58332"/>
        <dbReference type="ChEBI" id="CHEBI:58608"/>
        <dbReference type="EC" id="2.7.7.41"/>
    </reaction>
</comment>
<reference evidence="25 26" key="1">
    <citation type="submission" date="2019-12" db="EMBL/GenBank/DDBJ databases">
        <authorList>
            <person name="Li M."/>
        </authorList>
    </citation>
    <scope>NUCLEOTIDE SEQUENCE [LARGE SCALE GENOMIC DNA]</scope>
    <source>
        <strain evidence="25 26">GBMRC 2046</strain>
    </source>
</reference>
<evidence type="ECO:0000256" key="3">
    <source>
        <dbReference type="ARBA" id="ARBA00005119"/>
    </source>
</evidence>
<accession>A0A7X3LT60</accession>
<keyword evidence="12" id="KW-0548">Nucleotidyltransferase</keyword>
<comment type="pathway">
    <text evidence="4">Lipid metabolism.</text>
</comment>
<dbReference type="GO" id="GO:0005886">
    <property type="term" value="C:plasma membrane"/>
    <property type="evidence" value="ECO:0007669"/>
    <property type="project" value="UniProtKB-SubCell"/>
</dbReference>
<evidence type="ECO:0000256" key="21">
    <source>
        <dbReference type="ARBA" id="ARBA00032396"/>
    </source>
</evidence>
<evidence type="ECO:0000256" key="11">
    <source>
        <dbReference type="ARBA" id="ARBA00022692"/>
    </source>
</evidence>
<organism evidence="25 26">
    <name type="scientific">Stappia sediminis</name>
    <dbReference type="NCBI Taxonomy" id="2692190"/>
    <lineage>
        <taxon>Bacteria</taxon>
        <taxon>Pseudomonadati</taxon>
        <taxon>Pseudomonadota</taxon>
        <taxon>Alphaproteobacteria</taxon>
        <taxon>Hyphomicrobiales</taxon>
        <taxon>Stappiaceae</taxon>
        <taxon>Stappia</taxon>
    </lineage>
</organism>
<evidence type="ECO:0000256" key="8">
    <source>
        <dbReference type="ARBA" id="ARBA00022475"/>
    </source>
</evidence>
<keyword evidence="14" id="KW-0443">Lipid metabolism</keyword>